<evidence type="ECO:0000256" key="6">
    <source>
        <dbReference type="ARBA" id="ARBA00022989"/>
    </source>
</evidence>
<feature type="transmembrane region" description="Helical" evidence="9">
    <location>
        <begin position="227"/>
        <end position="249"/>
    </location>
</feature>
<dbReference type="SUPFAM" id="SSF81345">
    <property type="entry name" value="ABC transporter involved in vitamin B12 uptake, BtuC"/>
    <property type="match status" value="1"/>
</dbReference>
<comment type="similarity">
    <text evidence="2 8">Belongs to the ABC-3 integral membrane protein family.</text>
</comment>
<dbReference type="InterPro" id="IPR037294">
    <property type="entry name" value="ABC_BtuC-like"/>
</dbReference>
<gene>
    <name evidence="10" type="ORF">PHY01_35420</name>
</gene>
<feature type="transmembrane region" description="Helical" evidence="9">
    <location>
        <begin position="6"/>
        <end position="25"/>
    </location>
</feature>
<evidence type="ECO:0000256" key="2">
    <source>
        <dbReference type="ARBA" id="ARBA00008034"/>
    </source>
</evidence>
<accession>A0A4Y3WU33</accession>
<evidence type="ECO:0000256" key="3">
    <source>
        <dbReference type="ARBA" id="ARBA00022448"/>
    </source>
</evidence>
<organism evidence="10 11">
    <name type="scientific">Pseudonocardia hydrocarbonoxydans</name>
    <dbReference type="NCBI Taxonomy" id="76726"/>
    <lineage>
        <taxon>Bacteria</taxon>
        <taxon>Bacillati</taxon>
        <taxon>Actinomycetota</taxon>
        <taxon>Actinomycetes</taxon>
        <taxon>Pseudonocardiales</taxon>
        <taxon>Pseudonocardiaceae</taxon>
        <taxon>Pseudonocardia</taxon>
    </lineage>
</organism>
<dbReference type="GO" id="GO:0055085">
    <property type="term" value="P:transmembrane transport"/>
    <property type="evidence" value="ECO:0007669"/>
    <property type="project" value="InterPro"/>
</dbReference>
<feature type="transmembrane region" description="Helical" evidence="9">
    <location>
        <begin position="140"/>
        <end position="162"/>
    </location>
</feature>
<evidence type="ECO:0000256" key="5">
    <source>
        <dbReference type="ARBA" id="ARBA00022692"/>
    </source>
</evidence>
<comment type="caution">
    <text evidence="10">The sequence shown here is derived from an EMBL/GenBank/DDBJ whole genome shotgun (WGS) entry which is preliminary data.</text>
</comment>
<keyword evidence="7 9" id="KW-0472">Membrane</keyword>
<dbReference type="Pfam" id="PF00950">
    <property type="entry name" value="ABC-3"/>
    <property type="match status" value="1"/>
</dbReference>
<evidence type="ECO:0000256" key="1">
    <source>
        <dbReference type="ARBA" id="ARBA00004651"/>
    </source>
</evidence>
<dbReference type="EMBL" id="BJNG01000030">
    <property type="protein sequence ID" value="GEC21259.1"/>
    <property type="molecule type" value="Genomic_DNA"/>
</dbReference>
<reference evidence="10 11" key="1">
    <citation type="submission" date="2019-06" db="EMBL/GenBank/DDBJ databases">
        <title>Whole genome shotgun sequence of Pseudonocardia hydrocarbonoxydans NBRC 14498.</title>
        <authorList>
            <person name="Hosoyama A."/>
            <person name="Uohara A."/>
            <person name="Ohji S."/>
            <person name="Ichikawa N."/>
        </authorList>
    </citation>
    <scope>NUCLEOTIDE SEQUENCE [LARGE SCALE GENOMIC DNA]</scope>
    <source>
        <strain evidence="10 11">NBRC 14498</strain>
    </source>
</reference>
<sequence length="298" mass="30671">MSDDVVIVVVAGLVATACGLLGPFLVLRRIALLSDAVSHAVLPGIVAVWLVWQTRAPLPVVVGAAAFAVLCVLGIDALRATGLMASDAAIALVFPALFSLGVLGVTRYADGIHLDLDSTIYGEIAFVPFDSVDLGGGVGVARAAVTLAVVVLLNLAMVTLLWKELKATTFDPAFGATVRLRPQLLSRLLLVAVAVTAVAAFEAVGAILVVTMLIVPAATAYLLTDRLVVMVALAVGVGWVGAVAGHALAVTYDSSIAGAMGLVCSACFVVALLLSPKHGLLTRRLRRTTPRESPAPRP</sequence>
<evidence type="ECO:0000256" key="8">
    <source>
        <dbReference type="RuleBase" id="RU003943"/>
    </source>
</evidence>
<dbReference type="PANTHER" id="PTHR30477">
    <property type="entry name" value="ABC-TRANSPORTER METAL-BINDING PROTEIN"/>
    <property type="match status" value="1"/>
</dbReference>
<protein>
    <submittedName>
        <fullName evidence="10">Zinc ABC transporter permease</fullName>
    </submittedName>
</protein>
<keyword evidence="5 8" id="KW-0812">Transmembrane</keyword>
<dbReference type="PANTHER" id="PTHR30477:SF8">
    <property type="entry name" value="METAL TRANSPORT SYSTEM MEMBRANE PROTEIN CT_070-RELATED"/>
    <property type="match status" value="1"/>
</dbReference>
<dbReference type="Gene3D" id="1.10.3470.10">
    <property type="entry name" value="ABC transporter involved in vitamin B12 uptake, BtuC"/>
    <property type="match status" value="1"/>
</dbReference>
<evidence type="ECO:0000256" key="9">
    <source>
        <dbReference type="SAM" id="Phobius"/>
    </source>
</evidence>
<dbReference type="GO" id="GO:0043190">
    <property type="term" value="C:ATP-binding cassette (ABC) transporter complex"/>
    <property type="evidence" value="ECO:0007669"/>
    <property type="project" value="InterPro"/>
</dbReference>
<evidence type="ECO:0000313" key="10">
    <source>
        <dbReference type="EMBL" id="GEC21259.1"/>
    </source>
</evidence>
<dbReference type="OrthoDB" id="1016457at2"/>
<name>A0A4Y3WU33_9PSEU</name>
<dbReference type="RefSeq" id="WP_141280035.1">
    <property type="nucleotide sequence ID" value="NZ_BAAARZ010000009.1"/>
</dbReference>
<feature type="transmembrane region" description="Helical" evidence="9">
    <location>
        <begin position="90"/>
        <end position="109"/>
    </location>
</feature>
<proteinExistence type="inferred from homology"/>
<keyword evidence="3 8" id="KW-0813">Transport</keyword>
<evidence type="ECO:0000256" key="7">
    <source>
        <dbReference type="ARBA" id="ARBA00023136"/>
    </source>
</evidence>
<keyword evidence="4" id="KW-1003">Cell membrane</keyword>
<dbReference type="Proteomes" id="UP000320338">
    <property type="component" value="Unassembled WGS sequence"/>
</dbReference>
<dbReference type="GO" id="GO:0010043">
    <property type="term" value="P:response to zinc ion"/>
    <property type="evidence" value="ECO:0007669"/>
    <property type="project" value="TreeGrafter"/>
</dbReference>
<comment type="subcellular location">
    <subcellularLocation>
        <location evidence="1 8">Cell membrane</location>
        <topology evidence="1 8">Multi-pass membrane protein</topology>
    </subcellularLocation>
</comment>
<dbReference type="InterPro" id="IPR001626">
    <property type="entry name" value="ABC_TroCD"/>
</dbReference>
<feature type="transmembrane region" description="Helical" evidence="9">
    <location>
        <begin position="256"/>
        <end position="275"/>
    </location>
</feature>
<keyword evidence="6 9" id="KW-1133">Transmembrane helix</keyword>
<keyword evidence="11" id="KW-1185">Reference proteome</keyword>
<feature type="transmembrane region" description="Helical" evidence="9">
    <location>
        <begin position="32"/>
        <end position="52"/>
    </location>
</feature>
<evidence type="ECO:0000256" key="4">
    <source>
        <dbReference type="ARBA" id="ARBA00022475"/>
    </source>
</evidence>
<feature type="transmembrane region" description="Helical" evidence="9">
    <location>
        <begin position="58"/>
        <end position="78"/>
    </location>
</feature>
<evidence type="ECO:0000313" key="11">
    <source>
        <dbReference type="Proteomes" id="UP000320338"/>
    </source>
</evidence>
<feature type="transmembrane region" description="Helical" evidence="9">
    <location>
        <begin position="188"/>
        <end position="215"/>
    </location>
</feature>
<dbReference type="AlphaFoldDB" id="A0A4Y3WU33"/>